<feature type="domain" description="GH18" evidence="2">
    <location>
        <begin position="274"/>
        <end position="569"/>
    </location>
</feature>
<dbReference type="InterPro" id="IPR003610">
    <property type="entry name" value="CBM5/12"/>
</dbReference>
<feature type="signal peptide" evidence="1">
    <location>
        <begin position="1"/>
        <end position="24"/>
    </location>
</feature>
<organism evidence="3 4">
    <name type="scientific">Rahnella perminowiae</name>
    <dbReference type="NCBI Taxonomy" id="2816244"/>
    <lineage>
        <taxon>Bacteria</taxon>
        <taxon>Pseudomonadati</taxon>
        <taxon>Pseudomonadota</taxon>
        <taxon>Gammaproteobacteria</taxon>
        <taxon>Enterobacterales</taxon>
        <taxon>Yersiniaceae</taxon>
        <taxon>Rahnella</taxon>
    </lineage>
</organism>
<dbReference type="PANTHER" id="PTHR42976">
    <property type="entry name" value="BIFUNCTIONAL CHITINASE/LYSOZYME-RELATED"/>
    <property type="match status" value="1"/>
</dbReference>
<feature type="chain" id="PRO_5046544464" description="GH18 domain-containing protein" evidence="1">
    <location>
        <begin position="25"/>
        <end position="726"/>
    </location>
</feature>
<proteinExistence type="predicted"/>
<keyword evidence="4" id="KW-1185">Reference proteome</keyword>
<evidence type="ECO:0000313" key="4">
    <source>
        <dbReference type="Proteomes" id="UP000699865"/>
    </source>
</evidence>
<gene>
    <name evidence="3" type="ORF">J1786_10020</name>
</gene>
<dbReference type="RefSeq" id="WP_217138249.1">
    <property type="nucleotide sequence ID" value="NZ_JAFMOU010000066.1"/>
</dbReference>
<evidence type="ECO:0000259" key="2">
    <source>
        <dbReference type="PROSITE" id="PS51910"/>
    </source>
</evidence>
<dbReference type="PROSITE" id="PS51257">
    <property type="entry name" value="PROKAR_LIPOPROTEIN"/>
    <property type="match status" value="1"/>
</dbReference>
<dbReference type="CDD" id="cd12215">
    <property type="entry name" value="ChiC_BD"/>
    <property type="match status" value="1"/>
</dbReference>
<protein>
    <recommendedName>
        <fullName evidence="2">GH18 domain-containing protein</fullName>
    </recommendedName>
</protein>
<name>A0ABS6L0P2_9GAMM</name>
<dbReference type="InterPro" id="IPR001223">
    <property type="entry name" value="Glyco_hydro18_cat"/>
</dbReference>
<dbReference type="Pfam" id="PF00704">
    <property type="entry name" value="Glyco_hydro_18"/>
    <property type="match status" value="1"/>
</dbReference>
<evidence type="ECO:0000313" key="3">
    <source>
        <dbReference type="EMBL" id="MBU9835144.1"/>
    </source>
</evidence>
<sequence length="726" mass="80021">MEFNKISKAMLGMGMLAVAGSACALEAWNGQEGGDTIQVIFDGSVYQNAWWVGATNCPVTPDAPEGSNPWNYVRDATPAEITQYGNPTSCDIPGSDTPTYPAFSADKVYQEGDIVSAGETNYQATTTIPANSFAPDVRNPWQAYIPAKPWNAETVYNQGDVVTVGSQSYEALFYTVGKDPADVANQNPDGVNGAPWKPLDASTRYTDEELAAAPVFDASKLYAANTLVRFQNQPYVSQAKVQKVSPTDINTWKAIVDWTGTKDRVGTAKSDWPAHVYAPYVDFTLNDIPDLAKLATEQGINHFTMAFVVAKDTDTCMPTWGTAYNLQNYAQYSKIKALREAGGDVMVSIGGANNAPLAAACHNIDDLKQMYVDIVENLNLKVLDFDIEGGYLADSAIVQRRNTAVKAAQDQWKKDGKKIAVWYTLPVLPTGLTPEGMYVLNDAKAKGVELAGINIMTMDYGNSICQSTGTEGQNIHGHCATSAIDNMFLQLKEIYADKTDAQINAMMGTTPMIGYNDVQGETFYLSDANIVMEQAKERNLGMIGIWSMVRDQPGPAGVVEATHSGLTEEQAPKYAFSKVLSQFAQPDAPDDTCCHQWEENGHYGERGNIYVYDNPYNHQTEYFSAAKTGQYWYFPTNKTNNADWIYLGTDKETAKTNNESLMGYAQWGENDRKASLGTTFIYSNPYNGRLELFTLKATGNDGRYWYFPTNKTDNTYWKYEGEVAFK</sequence>
<dbReference type="PANTHER" id="PTHR42976:SF1">
    <property type="entry name" value="GH18 DOMAIN-CONTAINING PROTEIN-RELATED"/>
    <property type="match status" value="1"/>
</dbReference>
<evidence type="ECO:0000256" key="1">
    <source>
        <dbReference type="SAM" id="SignalP"/>
    </source>
</evidence>
<reference evidence="3 4" key="1">
    <citation type="submission" date="2021-03" db="EMBL/GenBank/DDBJ databases">
        <title>Five novel Rahnella species.</title>
        <authorList>
            <person name="Brady C."/>
            <person name="Asselin J."/>
            <person name="Beer S."/>
            <person name="Bruberg M.B."/>
            <person name="Crampton B."/>
            <person name="Venter S."/>
            <person name="Arnold D."/>
            <person name="Denman S."/>
        </authorList>
    </citation>
    <scope>NUCLEOTIDE SEQUENCE [LARGE SCALE GENOMIC DNA]</scope>
    <source>
        <strain evidence="3 4">L72c</strain>
    </source>
</reference>
<dbReference type="PROSITE" id="PS51910">
    <property type="entry name" value="GH18_2"/>
    <property type="match status" value="1"/>
</dbReference>
<dbReference type="InterPro" id="IPR052750">
    <property type="entry name" value="GH18_Chitinase"/>
</dbReference>
<dbReference type="CDD" id="cd06543">
    <property type="entry name" value="GH18_PF-ChiA-like"/>
    <property type="match status" value="1"/>
</dbReference>
<dbReference type="EMBL" id="JAFMOU010000066">
    <property type="protein sequence ID" value="MBU9835144.1"/>
    <property type="molecule type" value="Genomic_DNA"/>
</dbReference>
<dbReference type="Proteomes" id="UP000699865">
    <property type="component" value="Unassembled WGS sequence"/>
</dbReference>
<keyword evidence="1" id="KW-0732">Signal</keyword>
<dbReference type="SMART" id="SM00495">
    <property type="entry name" value="ChtBD3"/>
    <property type="match status" value="4"/>
</dbReference>
<comment type="caution">
    <text evidence="3">The sequence shown here is derived from an EMBL/GenBank/DDBJ whole genome shotgun (WGS) entry which is preliminary data.</text>
</comment>
<accession>A0ABS6L0P2</accession>